<dbReference type="EMBL" id="MUYF01000003">
    <property type="protein sequence ID" value="OOL81185.1"/>
    <property type="molecule type" value="Genomic_DNA"/>
</dbReference>
<evidence type="ECO:0000256" key="6">
    <source>
        <dbReference type="HAMAP-Rule" id="MF_00728"/>
    </source>
</evidence>
<feature type="coiled-coil region" evidence="6">
    <location>
        <begin position="472"/>
        <end position="506"/>
    </location>
</feature>
<reference evidence="8 9" key="1">
    <citation type="submission" date="2017-01" db="EMBL/GenBank/DDBJ databases">
        <title>Complete Genome Sequence of Dolosigranulum pigrum isolated from a Patient with interstitial lung disease.</title>
        <authorList>
            <person name="Mukhopadhyay R."/>
            <person name="Joaquin J."/>
            <person name="Hogue R."/>
            <person name="Fitzgerald S."/>
            <person name="Jospin G."/>
            <person name="Eisen J.A."/>
            <person name="Chaturvedi V."/>
        </authorList>
    </citation>
    <scope>NUCLEOTIDE SEQUENCE [LARGE SCALE GENOMIC DNA]</scope>
    <source>
        <strain evidence="8 9">15S00348</strain>
    </source>
</reference>
<keyword evidence="2 6" id="KW-1133">Transmembrane helix</keyword>
<dbReference type="GO" id="GO:0005886">
    <property type="term" value="C:plasma membrane"/>
    <property type="evidence" value="ECO:0007669"/>
    <property type="project" value="UniProtKB-SubCell"/>
</dbReference>
<comment type="function">
    <text evidence="6">Negative regulator of FtsZ ring formation; modulates the frequency and position of FtsZ ring formation. Inhibits FtsZ ring formation at polar sites. Interacts either with FtsZ or with one of its binding partners to promote depolymerization.</text>
</comment>
<gene>
    <name evidence="6" type="primary">ezrA</name>
    <name evidence="8" type="ORF">BWX42_04990</name>
</gene>
<evidence type="ECO:0000256" key="2">
    <source>
        <dbReference type="ARBA" id="ARBA00022989"/>
    </source>
</evidence>
<keyword evidence="6" id="KW-0131">Cell cycle</keyword>
<evidence type="ECO:0000256" key="5">
    <source>
        <dbReference type="ARBA" id="ARBA00023210"/>
    </source>
</evidence>
<keyword evidence="6" id="KW-1003">Cell membrane</keyword>
<keyword evidence="1 6" id="KW-0812">Transmembrane</keyword>
<proteinExistence type="inferred from homology"/>
<dbReference type="GO" id="GO:0000917">
    <property type="term" value="P:division septum assembly"/>
    <property type="evidence" value="ECO:0007669"/>
    <property type="project" value="UniProtKB-KW"/>
</dbReference>
<evidence type="ECO:0000256" key="3">
    <source>
        <dbReference type="ARBA" id="ARBA00023054"/>
    </source>
</evidence>
<evidence type="ECO:0000256" key="7">
    <source>
        <dbReference type="SAM" id="Phobius"/>
    </source>
</evidence>
<comment type="caution">
    <text evidence="8">The sequence shown here is derived from an EMBL/GenBank/DDBJ whole genome shotgun (WGS) entry which is preliminary data.</text>
</comment>
<feature type="topological domain" description="Extracellular" evidence="6">
    <location>
        <begin position="1"/>
        <end position="5"/>
    </location>
</feature>
<evidence type="ECO:0000256" key="1">
    <source>
        <dbReference type="ARBA" id="ARBA00022692"/>
    </source>
</evidence>
<keyword evidence="5 6" id="KW-0717">Septation</keyword>
<comment type="similarity">
    <text evidence="6">Belongs to the EzrA family.</text>
</comment>
<dbReference type="GO" id="GO:0005940">
    <property type="term" value="C:septin ring"/>
    <property type="evidence" value="ECO:0007669"/>
    <property type="project" value="InterPro"/>
</dbReference>
<dbReference type="HAMAP" id="MF_00728">
    <property type="entry name" value="EzrA"/>
    <property type="match status" value="1"/>
</dbReference>
<dbReference type="Proteomes" id="UP000190409">
    <property type="component" value="Unassembled WGS sequence"/>
</dbReference>
<dbReference type="GO" id="GO:0000921">
    <property type="term" value="P:septin ring assembly"/>
    <property type="evidence" value="ECO:0007669"/>
    <property type="project" value="InterPro"/>
</dbReference>
<sequence>MPAEYIVILIIMIIFAIGCGLYIYKKQYLTNVAELKDRKKFLLEGVPTQRLDVVREMNINGKSQAYADKLEAMWQDILSGRNIEVENFVFQAEQSAQRYRFKEANNFQQQAHEALEAIESDLMRLSTSLEDLINRQEANEKRIEVIHKEYELIRTELLDDSGSFGHAVERLEEGLASIEREFDRFEEVTDWGDHEEAREVVLNLEDMTEQMKDFMRDVPAMLERINDDYYLQLAEISESYEYLMREGFVISGKPIPKEVAKIEAEIDSLDQAISELDMDEARKLTDFIESEIETIYDRLEREMTASKQVEELLPAIQKAIYYLKEEIRVLFFEIDRISQSYVLIHNEQQLIKQLRASVEEQEARYERMVDNLENSFTPYSEAATILENVKDRLTELNQDKNDVSDQLYAYRNKEMDLKEELIQMEQAVHNCKRQLIRENLPGVPTEYDEFYHYVSNLVQTLGEELSRPKLKMEKIYDIKAICDEELKNLEEKTEEVIDQANLTEALAQKLYQYRDNHPEVNQVIAQGMKLFNEDYDYESSLRVIRNKLNHIDANVTKTVEDRYYANK</sequence>
<accession>A0A1S8KNY9</accession>
<dbReference type="AlphaFoldDB" id="A0A1S8KNY9"/>
<comment type="subcellular location">
    <subcellularLocation>
        <location evidence="6">Cell membrane</location>
        <topology evidence="6">Single-pass membrane protein</topology>
    </subcellularLocation>
    <text evidence="6">Colocalized with FtsZ to the nascent septal site.</text>
</comment>
<name>A0A1S8KNY9_9LACT</name>
<protein>
    <recommendedName>
        <fullName evidence="6">Septation ring formation regulator EzrA</fullName>
    </recommendedName>
</protein>
<dbReference type="InterPro" id="IPR010379">
    <property type="entry name" value="EzrA"/>
</dbReference>
<evidence type="ECO:0000256" key="4">
    <source>
        <dbReference type="ARBA" id="ARBA00023136"/>
    </source>
</evidence>
<feature type="coiled-coil region" evidence="6">
    <location>
        <begin position="344"/>
        <end position="434"/>
    </location>
</feature>
<feature type="transmembrane region" description="Helical" evidence="7">
    <location>
        <begin position="6"/>
        <end position="24"/>
    </location>
</feature>
<evidence type="ECO:0000313" key="9">
    <source>
        <dbReference type="Proteomes" id="UP000190409"/>
    </source>
</evidence>
<evidence type="ECO:0000313" key="8">
    <source>
        <dbReference type="EMBL" id="OOL81185.1"/>
    </source>
</evidence>
<dbReference type="Pfam" id="PF06160">
    <property type="entry name" value="EzrA"/>
    <property type="match status" value="1"/>
</dbReference>
<keyword evidence="4 6" id="KW-0472">Membrane</keyword>
<organism evidence="8 9">
    <name type="scientific">Dolosigranulum pigrum</name>
    <dbReference type="NCBI Taxonomy" id="29394"/>
    <lineage>
        <taxon>Bacteria</taxon>
        <taxon>Bacillati</taxon>
        <taxon>Bacillota</taxon>
        <taxon>Bacilli</taxon>
        <taxon>Lactobacillales</taxon>
        <taxon>Carnobacteriaceae</taxon>
        <taxon>Dolosigranulum</taxon>
    </lineage>
</organism>
<feature type="topological domain" description="Cytoplasmic" evidence="6">
    <location>
        <begin position="25"/>
        <end position="567"/>
    </location>
</feature>
<keyword evidence="3 6" id="KW-0175">Coiled coil</keyword>
<keyword evidence="6" id="KW-0132">Cell division</keyword>